<evidence type="ECO:0000313" key="2">
    <source>
        <dbReference type="Proteomes" id="UP001164250"/>
    </source>
</evidence>
<evidence type="ECO:0000313" key="1">
    <source>
        <dbReference type="EMBL" id="KAJ0086573.1"/>
    </source>
</evidence>
<proteinExistence type="predicted"/>
<accession>A0ACC1AIS9</accession>
<comment type="caution">
    <text evidence="1">The sequence shown here is derived from an EMBL/GenBank/DDBJ whole genome shotgun (WGS) entry which is preliminary data.</text>
</comment>
<gene>
    <name evidence="1" type="ORF">Patl1_08503</name>
</gene>
<keyword evidence="2" id="KW-1185">Reference proteome</keyword>
<dbReference type="EMBL" id="CM047906">
    <property type="protein sequence ID" value="KAJ0086573.1"/>
    <property type="molecule type" value="Genomic_DNA"/>
</dbReference>
<protein>
    <submittedName>
        <fullName evidence="1">Uncharacterized protein</fullName>
    </submittedName>
</protein>
<organism evidence="1 2">
    <name type="scientific">Pistacia atlantica</name>
    <dbReference type="NCBI Taxonomy" id="434234"/>
    <lineage>
        <taxon>Eukaryota</taxon>
        <taxon>Viridiplantae</taxon>
        <taxon>Streptophyta</taxon>
        <taxon>Embryophyta</taxon>
        <taxon>Tracheophyta</taxon>
        <taxon>Spermatophyta</taxon>
        <taxon>Magnoliopsida</taxon>
        <taxon>eudicotyledons</taxon>
        <taxon>Gunneridae</taxon>
        <taxon>Pentapetalae</taxon>
        <taxon>rosids</taxon>
        <taxon>malvids</taxon>
        <taxon>Sapindales</taxon>
        <taxon>Anacardiaceae</taxon>
        <taxon>Pistacia</taxon>
    </lineage>
</organism>
<sequence length="67" mass="7642">MDGFDQLPDSLILLIFNSVSDIKSLIRCRAVSKRFNFNSPANRIPLVNSRPSHLARVGIRFTPRYLP</sequence>
<dbReference type="Proteomes" id="UP001164250">
    <property type="component" value="Chromosome 10"/>
</dbReference>
<reference evidence="2" key="1">
    <citation type="journal article" date="2023" name="G3 (Bethesda)">
        <title>Genome assembly and association tests identify interacting loci associated with vigor, precocity, and sex in interspecific pistachio rootstocks.</title>
        <authorList>
            <person name="Palmer W."/>
            <person name="Jacygrad E."/>
            <person name="Sagayaradj S."/>
            <person name="Cavanaugh K."/>
            <person name="Han R."/>
            <person name="Bertier L."/>
            <person name="Beede B."/>
            <person name="Kafkas S."/>
            <person name="Golino D."/>
            <person name="Preece J."/>
            <person name="Michelmore R."/>
        </authorList>
    </citation>
    <scope>NUCLEOTIDE SEQUENCE [LARGE SCALE GENOMIC DNA]</scope>
</reference>
<name>A0ACC1AIS9_9ROSI</name>